<dbReference type="EMBL" id="CM046114">
    <property type="protein sequence ID" value="KAI8420471.1"/>
    <property type="molecule type" value="Genomic_DNA"/>
</dbReference>
<dbReference type="Proteomes" id="UP001064048">
    <property type="component" value="Chromosome 14"/>
</dbReference>
<keyword evidence="2" id="KW-1185">Reference proteome</keyword>
<organism evidence="1 2">
    <name type="scientific">Choristoneura fumiferana</name>
    <name type="common">Spruce budworm moth</name>
    <name type="synonym">Archips fumiferana</name>
    <dbReference type="NCBI Taxonomy" id="7141"/>
    <lineage>
        <taxon>Eukaryota</taxon>
        <taxon>Metazoa</taxon>
        <taxon>Ecdysozoa</taxon>
        <taxon>Arthropoda</taxon>
        <taxon>Hexapoda</taxon>
        <taxon>Insecta</taxon>
        <taxon>Pterygota</taxon>
        <taxon>Neoptera</taxon>
        <taxon>Endopterygota</taxon>
        <taxon>Lepidoptera</taxon>
        <taxon>Glossata</taxon>
        <taxon>Ditrysia</taxon>
        <taxon>Tortricoidea</taxon>
        <taxon>Tortricidae</taxon>
        <taxon>Tortricinae</taxon>
        <taxon>Choristoneura</taxon>
    </lineage>
</organism>
<reference evidence="1 2" key="1">
    <citation type="journal article" date="2022" name="Genome Biol. Evol.">
        <title>The Spruce Budworm Genome: Reconstructing the Evolutionary History of Antifreeze Proteins.</title>
        <authorList>
            <person name="Beliveau C."/>
            <person name="Gagne P."/>
            <person name="Picq S."/>
            <person name="Vernygora O."/>
            <person name="Keeling C.I."/>
            <person name="Pinkney K."/>
            <person name="Doucet D."/>
            <person name="Wen F."/>
            <person name="Johnston J.S."/>
            <person name="Maaroufi H."/>
            <person name="Boyle B."/>
            <person name="Laroche J."/>
            <person name="Dewar K."/>
            <person name="Juretic N."/>
            <person name="Blackburn G."/>
            <person name="Nisole A."/>
            <person name="Brunet B."/>
            <person name="Brandao M."/>
            <person name="Lumley L."/>
            <person name="Duan J."/>
            <person name="Quan G."/>
            <person name="Lucarotti C.J."/>
            <person name="Roe A.D."/>
            <person name="Sperling F.A.H."/>
            <person name="Levesque R.C."/>
            <person name="Cusson M."/>
        </authorList>
    </citation>
    <scope>NUCLEOTIDE SEQUENCE [LARGE SCALE GENOMIC DNA]</scope>
    <source>
        <strain evidence="1">Glfc:IPQL:Cfum</strain>
    </source>
</reference>
<name>A0ACC0J8M8_CHOFU</name>
<protein>
    <submittedName>
        <fullName evidence="1">Uncharacterized protein</fullName>
    </submittedName>
</protein>
<accession>A0ACC0J8M8</accession>
<gene>
    <name evidence="1" type="ORF">MSG28_008958</name>
</gene>
<proteinExistence type="predicted"/>
<comment type="caution">
    <text evidence="1">The sequence shown here is derived from an EMBL/GenBank/DDBJ whole genome shotgun (WGS) entry which is preliminary data.</text>
</comment>
<sequence>MLKDIPEIYRRTVKLPSSYCKTPADAARNPEDVLDYIPCEVWPEVFRYTNQAALPGVTRLASKLVEREVRAYRSGVYTQRERGEPATAEYLPPASVVRGLLDCCRRQISHPSFDFPDAVLLAMLRALASPPRPLPPLELSWLSSALPRGGEWRRAAYRVAARAHGPSARRMLEGYLKEVEEGKVEEAEIIDVFELLPVLCRNIPPNSLRGPVETCLHQSYQDTLKYKQKPAKKQPNNDTTQLLFVKQMELIKACLECDKIHEANRTLLSQILENYFNIIEDDNVAWPAYEAACCALSTKYLERMTSPSSWWEVSPSLLRRAAAVRARLAGGGLAWLNDIIDAQAGQITEQEYSLRCMAPALRARVDGAGARDWLLGLMARAQVVCNESEEDAPKLYMCDVFALSVVSLSGLWSCEPDADAARRRDRLQLVPAPSRSSAHAPSGGTVHSRYRYSVRAERAVVLRAGCRRGAPQGPPPTGAGRRRAALRTRRVAGQYTAGTDIVFALSGLWSCEPDADAARRRDRLQLVPAAVAQLCARPSADSTQQVQI</sequence>
<evidence type="ECO:0000313" key="1">
    <source>
        <dbReference type="EMBL" id="KAI8420471.1"/>
    </source>
</evidence>
<evidence type="ECO:0000313" key="2">
    <source>
        <dbReference type="Proteomes" id="UP001064048"/>
    </source>
</evidence>